<feature type="signal peptide" evidence="2">
    <location>
        <begin position="1"/>
        <end position="29"/>
    </location>
</feature>
<sequence length="261" mass="28404">MVNRMRTTVRRVLSLFAVLLLAGTAGLLAGCDDRQPSPPPAQAGNPTPTGPVYRSGKPNGLEKRPAREILAKALAATRGATSLRITGTYRSGGQTFDLDMRYDATGARGEHRLSEGESLRIVRIQNEVWLRAGERFWRDIVGARSFRDKYLRFPADDPRYAGVVDLTYPDRLIPKLIAVGPRDPLVKGEIKVVNGVRAVEVVDRASRRGGSIWVALQGPPYVVRVEAGVGSRASGSVDFFDYGAPVKLTAPDPRQVVELTG</sequence>
<evidence type="ECO:0000313" key="3">
    <source>
        <dbReference type="EMBL" id="KWW99283.1"/>
    </source>
</evidence>
<comment type="caution">
    <text evidence="3">The sequence shown here is derived from an EMBL/GenBank/DDBJ whole genome shotgun (WGS) entry which is preliminary data.</text>
</comment>
<dbReference type="Proteomes" id="UP000070188">
    <property type="component" value="Unassembled WGS sequence"/>
</dbReference>
<keyword evidence="2" id="KW-0732">Signal</keyword>
<dbReference type="EMBL" id="LAXD01000001">
    <property type="protein sequence ID" value="KWW99283.1"/>
    <property type="molecule type" value="Genomic_DNA"/>
</dbReference>
<evidence type="ECO:0008006" key="5">
    <source>
        <dbReference type="Google" id="ProtNLM"/>
    </source>
</evidence>
<accession>A0A132MNA9</accession>
<gene>
    <name evidence="3" type="ORF">LI90_917</name>
</gene>
<dbReference type="PATRIC" id="fig|1469144.10.peg.1034"/>
<name>A0A132MNA9_9ACTN</name>
<reference evidence="4" key="1">
    <citation type="submission" date="2015-04" db="EMBL/GenBank/DDBJ databases">
        <title>Physiological reanalysis, assessment of diazotrophy, and genome sequences of multiple isolates of Streptomyces thermoautotrophicus.</title>
        <authorList>
            <person name="MacKellar D.C."/>
            <person name="Lieber L."/>
            <person name="Norman J."/>
            <person name="Bolger A."/>
            <person name="Tobin C."/>
            <person name="Murray J.W."/>
            <person name="Chang R."/>
            <person name="Ford T."/>
            <person name="Nguyen P.Q."/>
            <person name="Woodward J."/>
            <person name="Permingeat H."/>
            <person name="Joshi N.S."/>
            <person name="Silver P.A."/>
            <person name="Usadel B."/>
            <person name="Rutherford A.W."/>
            <person name="Friesen M."/>
            <person name="Prell J."/>
        </authorList>
    </citation>
    <scope>NUCLEOTIDE SEQUENCE [LARGE SCALE GENOMIC DNA]</scope>
    <source>
        <strain evidence="4">H1</strain>
    </source>
</reference>
<dbReference type="AlphaFoldDB" id="A0A132MNA9"/>
<evidence type="ECO:0000256" key="2">
    <source>
        <dbReference type="SAM" id="SignalP"/>
    </source>
</evidence>
<evidence type="ECO:0000313" key="4">
    <source>
        <dbReference type="Proteomes" id="UP000070188"/>
    </source>
</evidence>
<dbReference type="STRING" id="1469144.LI90_917"/>
<feature type="chain" id="PRO_5038369452" description="Lipoprotein" evidence="2">
    <location>
        <begin position="30"/>
        <end position="261"/>
    </location>
</feature>
<proteinExistence type="predicted"/>
<keyword evidence="4" id="KW-1185">Reference proteome</keyword>
<dbReference type="PROSITE" id="PS51257">
    <property type="entry name" value="PROKAR_LIPOPROTEIN"/>
    <property type="match status" value="1"/>
</dbReference>
<protein>
    <recommendedName>
        <fullName evidence="5">Lipoprotein</fullName>
    </recommendedName>
</protein>
<organism evidence="3 4">
    <name type="scientific">Carbonactinospora thermoautotrophica</name>
    <dbReference type="NCBI Taxonomy" id="1469144"/>
    <lineage>
        <taxon>Bacteria</taxon>
        <taxon>Bacillati</taxon>
        <taxon>Actinomycetota</taxon>
        <taxon>Actinomycetes</taxon>
        <taxon>Kitasatosporales</taxon>
        <taxon>Carbonactinosporaceae</taxon>
        <taxon>Carbonactinospora</taxon>
    </lineage>
</organism>
<feature type="region of interest" description="Disordered" evidence="1">
    <location>
        <begin position="31"/>
        <end position="61"/>
    </location>
</feature>
<evidence type="ECO:0000256" key="1">
    <source>
        <dbReference type="SAM" id="MobiDB-lite"/>
    </source>
</evidence>